<evidence type="ECO:0000313" key="4">
    <source>
        <dbReference type="Proteomes" id="UP000308652"/>
    </source>
</evidence>
<proteinExistence type="predicted"/>
<feature type="region of interest" description="Disordered" evidence="1">
    <location>
        <begin position="136"/>
        <end position="167"/>
    </location>
</feature>
<dbReference type="OrthoDB" id="9983919at2759"/>
<reference evidence="3 4" key="1">
    <citation type="journal article" date="2019" name="Nat. Ecol. Evol.">
        <title>Megaphylogeny resolves global patterns of mushroom evolution.</title>
        <authorList>
            <person name="Varga T."/>
            <person name="Krizsan K."/>
            <person name="Foldi C."/>
            <person name="Dima B."/>
            <person name="Sanchez-Garcia M."/>
            <person name="Sanchez-Ramirez S."/>
            <person name="Szollosi G.J."/>
            <person name="Szarkandi J.G."/>
            <person name="Papp V."/>
            <person name="Albert L."/>
            <person name="Andreopoulos W."/>
            <person name="Angelini C."/>
            <person name="Antonin V."/>
            <person name="Barry K.W."/>
            <person name="Bougher N.L."/>
            <person name="Buchanan P."/>
            <person name="Buyck B."/>
            <person name="Bense V."/>
            <person name="Catcheside P."/>
            <person name="Chovatia M."/>
            <person name="Cooper J."/>
            <person name="Damon W."/>
            <person name="Desjardin D."/>
            <person name="Finy P."/>
            <person name="Geml J."/>
            <person name="Haridas S."/>
            <person name="Hughes K."/>
            <person name="Justo A."/>
            <person name="Karasinski D."/>
            <person name="Kautmanova I."/>
            <person name="Kiss B."/>
            <person name="Kocsube S."/>
            <person name="Kotiranta H."/>
            <person name="LaButti K.M."/>
            <person name="Lechner B.E."/>
            <person name="Liimatainen K."/>
            <person name="Lipzen A."/>
            <person name="Lukacs Z."/>
            <person name="Mihaltcheva S."/>
            <person name="Morgado L.N."/>
            <person name="Niskanen T."/>
            <person name="Noordeloos M.E."/>
            <person name="Ohm R.A."/>
            <person name="Ortiz-Santana B."/>
            <person name="Ovrebo C."/>
            <person name="Racz N."/>
            <person name="Riley R."/>
            <person name="Savchenko A."/>
            <person name="Shiryaev A."/>
            <person name="Soop K."/>
            <person name="Spirin V."/>
            <person name="Szebenyi C."/>
            <person name="Tomsovsky M."/>
            <person name="Tulloss R.E."/>
            <person name="Uehling J."/>
            <person name="Grigoriev I.V."/>
            <person name="Vagvolgyi C."/>
            <person name="Papp T."/>
            <person name="Martin F.M."/>
            <person name="Miettinen O."/>
            <person name="Hibbett D.S."/>
            <person name="Nagy L.G."/>
        </authorList>
    </citation>
    <scope>NUCLEOTIDE SEQUENCE [LARGE SCALE GENOMIC DNA]</scope>
    <source>
        <strain evidence="3 4">CBS 166.37</strain>
    </source>
</reference>
<feature type="domain" description="Hemerythrin-like" evidence="2">
    <location>
        <begin position="9"/>
        <end position="128"/>
    </location>
</feature>
<dbReference type="PANTHER" id="PTHR35585">
    <property type="entry name" value="HHE DOMAIN PROTEIN (AFU_ORTHOLOGUE AFUA_4G00730)"/>
    <property type="match status" value="1"/>
</dbReference>
<accession>A0A5C3LTR7</accession>
<dbReference type="PANTHER" id="PTHR35585:SF1">
    <property type="entry name" value="HHE DOMAIN PROTEIN (AFU_ORTHOLOGUE AFUA_4G00730)"/>
    <property type="match status" value="1"/>
</dbReference>
<dbReference type="Gene3D" id="1.20.120.520">
    <property type="entry name" value="nmb1532 protein domain like"/>
    <property type="match status" value="1"/>
</dbReference>
<evidence type="ECO:0000259" key="2">
    <source>
        <dbReference type="Pfam" id="PF01814"/>
    </source>
</evidence>
<dbReference type="AlphaFoldDB" id="A0A5C3LTR7"/>
<dbReference type="STRING" id="68775.A0A5C3LTR7"/>
<gene>
    <name evidence="3" type="ORF">BDQ12DRAFT_725232</name>
</gene>
<feature type="compositionally biased region" description="Basic and acidic residues" evidence="1">
    <location>
        <begin position="136"/>
        <end position="148"/>
    </location>
</feature>
<dbReference type="InterPro" id="IPR012312">
    <property type="entry name" value="Hemerythrin-like"/>
</dbReference>
<keyword evidence="4" id="KW-1185">Reference proteome</keyword>
<dbReference type="EMBL" id="ML213615">
    <property type="protein sequence ID" value="TFK36182.1"/>
    <property type="molecule type" value="Genomic_DNA"/>
</dbReference>
<organism evidence="3 4">
    <name type="scientific">Crucibulum laeve</name>
    <dbReference type="NCBI Taxonomy" id="68775"/>
    <lineage>
        <taxon>Eukaryota</taxon>
        <taxon>Fungi</taxon>
        <taxon>Dikarya</taxon>
        <taxon>Basidiomycota</taxon>
        <taxon>Agaricomycotina</taxon>
        <taxon>Agaricomycetes</taxon>
        <taxon>Agaricomycetidae</taxon>
        <taxon>Agaricales</taxon>
        <taxon>Agaricineae</taxon>
        <taxon>Nidulariaceae</taxon>
        <taxon>Crucibulum</taxon>
    </lineage>
</organism>
<protein>
    <recommendedName>
        <fullName evidence="2">Hemerythrin-like domain-containing protein</fullName>
    </recommendedName>
</protein>
<evidence type="ECO:0000256" key="1">
    <source>
        <dbReference type="SAM" id="MobiDB-lite"/>
    </source>
</evidence>
<dbReference type="Proteomes" id="UP000308652">
    <property type="component" value="Unassembled WGS sequence"/>
</dbReference>
<evidence type="ECO:0000313" key="3">
    <source>
        <dbReference type="EMBL" id="TFK36182.1"/>
    </source>
</evidence>
<dbReference type="Pfam" id="PF01814">
    <property type="entry name" value="Hemerythrin"/>
    <property type="match status" value="1"/>
</dbReference>
<sequence>MSSAKSQTLSEAVAEDHREMYTYYDEYTKASGNPDKQERWARQLTWEVARHAIAEELVVYPMMEKHLGEKGKQLAEHDRADHQEVKNRLYNLEDLSPGTSQHASLLKEIMDHLKPHNDSEENEDLPLLEAAIGREDSQSAAKSFERTKKFVPTRSHPSAPNKPPFETLAGLMAAPMDKLKDAFAKFPSDEEKKEAKESHN</sequence>
<name>A0A5C3LTR7_9AGAR</name>